<dbReference type="InterPro" id="IPR000160">
    <property type="entry name" value="GGDEF_dom"/>
</dbReference>
<organism evidence="3 4">
    <name type="scientific">Solemya pervernicosa gill symbiont</name>
    <dbReference type="NCBI Taxonomy" id="642797"/>
    <lineage>
        <taxon>Bacteria</taxon>
        <taxon>Pseudomonadati</taxon>
        <taxon>Pseudomonadota</taxon>
        <taxon>Gammaproteobacteria</taxon>
        <taxon>sulfur-oxidizing symbionts</taxon>
    </lineage>
</organism>
<evidence type="ECO:0000313" key="3">
    <source>
        <dbReference type="EMBL" id="OOZ38382.1"/>
    </source>
</evidence>
<dbReference type="InterPro" id="IPR052163">
    <property type="entry name" value="DGC-Regulatory_Protein"/>
</dbReference>
<protein>
    <recommendedName>
        <fullName evidence="2">GGDEF domain-containing protein</fullName>
    </recommendedName>
</protein>
<dbReference type="InterPro" id="IPR029787">
    <property type="entry name" value="Nucleotide_cyclase"/>
</dbReference>
<feature type="domain" description="GGDEF" evidence="2">
    <location>
        <begin position="155"/>
        <end position="280"/>
    </location>
</feature>
<gene>
    <name evidence="3" type="ORF">BOW53_15765</name>
</gene>
<dbReference type="Gene3D" id="3.30.450.20">
    <property type="entry name" value="PAS domain"/>
    <property type="match status" value="1"/>
</dbReference>
<dbReference type="InterPro" id="IPR043128">
    <property type="entry name" value="Rev_trsase/Diguanyl_cyclase"/>
</dbReference>
<keyword evidence="4" id="KW-1185">Reference proteome</keyword>
<dbReference type="SUPFAM" id="SSF55073">
    <property type="entry name" value="Nucleotide cyclase"/>
    <property type="match status" value="1"/>
</dbReference>
<evidence type="ECO:0000313" key="4">
    <source>
        <dbReference type="Proteomes" id="UP000191110"/>
    </source>
</evidence>
<dbReference type="Gene3D" id="3.30.70.270">
    <property type="match status" value="1"/>
</dbReference>
<reference evidence="3 4" key="1">
    <citation type="submission" date="2016-11" db="EMBL/GenBank/DDBJ databases">
        <title>Mixed transmission modes and dynamic genome evolution in an obligate animal-bacterial symbiosis.</title>
        <authorList>
            <person name="Russell S.L."/>
            <person name="Corbett-Detig R.B."/>
            <person name="Cavanaugh C.M."/>
        </authorList>
    </citation>
    <scope>NUCLEOTIDE SEQUENCE [LARGE SCALE GENOMIC DNA]</scope>
    <source>
        <strain evidence="3">Sveles-Q1</strain>
    </source>
</reference>
<dbReference type="EMBL" id="MPRL01000096">
    <property type="protein sequence ID" value="OOZ38382.1"/>
    <property type="molecule type" value="Genomic_DNA"/>
</dbReference>
<dbReference type="InterPro" id="IPR000014">
    <property type="entry name" value="PAS"/>
</dbReference>
<dbReference type="OrthoDB" id="9812260at2"/>
<dbReference type="Proteomes" id="UP000191110">
    <property type="component" value="Unassembled WGS sequence"/>
</dbReference>
<dbReference type="NCBIfam" id="TIGR00254">
    <property type="entry name" value="GGDEF"/>
    <property type="match status" value="1"/>
</dbReference>
<comment type="cofactor">
    <cofactor evidence="1">
        <name>Mg(2+)</name>
        <dbReference type="ChEBI" id="CHEBI:18420"/>
    </cofactor>
</comment>
<evidence type="ECO:0000259" key="2">
    <source>
        <dbReference type="PROSITE" id="PS50887"/>
    </source>
</evidence>
<dbReference type="CDD" id="cd01949">
    <property type="entry name" value="GGDEF"/>
    <property type="match status" value="1"/>
</dbReference>
<dbReference type="InterPro" id="IPR035965">
    <property type="entry name" value="PAS-like_dom_sf"/>
</dbReference>
<proteinExistence type="predicted"/>
<sequence length="280" mass="31245">MAVSEGIFGLNHRGKITFMNSAALQMLRYDRPGQVIGQESHRFMHHRNSNGEHLSSEQCSMRKAWSEGVAVYSDSEMFKRGDGEDITVEFSANPLFDDDKLVGAVVNFSDITMRKAQEERIWHQANFDQLTGVPNRSLFIDRLTTVLDQARRNNALLALLFIDLDRFKPINDQHGHDVGDVVLQTVARRIQASLRQSDTVARIGGDEFVAILPSVESSSDARIAVKKITASIKRPMEIDGQSISVGVSIGIALFPDDGECVETLLKQADHAMYKIKSTER</sequence>
<dbReference type="Pfam" id="PF00990">
    <property type="entry name" value="GGDEF"/>
    <property type="match status" value="1"/>
</dbReference>
<dbReference type="PROSITE" id="PS50887">
    <property type="entry name" value="GGDEF"/>
    <property type="match status" value="1"/>
</dbReference>
<dbReference type="PANTHER" id="PTHR46663">
    <property type="entry name" value="DIGUANYLATE CYCLASE DGCT-RELATED"/>
    <property type="match status" value="1"/>
</dbReference>
<dbReference type="NCBIfam" id="TIGR00229">
    <property type="entry name" value="sensory_box"/>
    <property type="match status" value="1"/>
</dbReference>
<evidence type="ECO:0000256" key="1">
    <source>
        <dbReference type="ARBA" id="ARBA00001946"/>
    </source>
</evidence>
<dbReference type="SMART" id="SM00267">
    <property type="entry name" value="GGDEF"/>
    <property type="match status" value="1"/>
</dbReference>
<dbReference type="FunFam" id="3.30.70.270:FF:000001">
    <property type="entry name" value="Diguanylate cyclase domain protein"/>
    <property type="match status" value="1"/>
</dbReference>
<dbReference type="SUPFAM" id="SSF55785">
    <property type="entry name" value="PYP-like sensor domain (PAS domain)"/>
    <property type="match status" value="1"/>
</dbReference>
<accession>A0A1T2KZY3</accession>
<dbReference type="Pfam" id="PF13426">
    <property type="entry name" value="PAS_9"/>
    <property type="match status" value="1"/>
</dbReference>
<dbReference type="GO" id="GO:0003824">
    <property type="term" value="F:catalytic activity"/>
    <property type="evidence" value="ECO:0007669"/>
    <property type="project" value="UniProtKB-ARBA"/>
</dbReference>
<name>A0A1T2KZY3_9GAMM</name>
<dbReference type="PANTHER" id="PTHR46663:SF3">
    <property type="entry name" value="SLL0267 PROTEIN"/>
    <property type="match status" value="1"/>
</dbReference>
<dbReference type="AlphaFoldDB" id="A0A1T2KZY3"/>
<comment type="caution">
    <text evidence="3">The sequence shown here is derived from an EMBL/GenBank/DDBJ whole genome shotgun (WGS) entry which is preliminary data.</text>
</comment>
<dbReference type="CDD" id="cd00130">
    <property type="entry name" value="PAS"/>
    <property type="match status" value="1"/>
</dbReference>
<dbReference type="RefSeq" id="WP_078485044.1">
    <property type="nucleotide sequence ID" value="NZ_MPRL01000096.1"/>
</dbReference>